<dbReference type="InParanoid" id="C4JXY9"/>
<proteinExistence type="predicted"/>
<keyword evidence="2" id="KW-1185">Reference proteome</keyword>
<dbReference type="GeneID" id="8440616"/>
<dbReference type="KEGG" id="ure:UREG_07040"/>
<evidence type="ECO:0000313" key="2">
    <source>
        <dbReference type="Proteomes" id="UP000002058"/>
    </source>
</evidence>
<dbReference type="OrthoDB" id="3700556at2759"/>
<dbReference type="OMA" id="GNICHPL"/>
<protein>
    <submittedName>
        <fullName evidence="1">Uncharacterized protein</fullName>
    </submittedName>
</protein>
<accession>C4JXY9</accession>
<name>C4JXY9_UNCRE</name>
<reference evidence="2" key="1">
    <citation type="journal article" date="2009" name="Genome Res.">
        <title>Comparative genomic analyses of the human fungal pathogens Coccidioides and their relatives.</title>
        <authorList>
            <person name="Sharpton T.J."/>
            <person name="Stajich J.E."/>
            <person name="Rounsley S.D."/>
            <person name="Gardner M.J."/>
            <person name="Wortman J.R."/>
            <person name="Jordar V.S."/>
            <person name="Maiti R."/>
            <person name="Kodira C.D."/>
            <person name="Neafsey D.E."/>
            <person name="Zeng Q."/>
            <person name="Hung C.-Y."/>
            <person name="McMahan C."/>
            <person name="Muszewska A."/>
            <person name="Grynberg M."/>
            <person name="Mandel M.A."/>
            <person name="Kellner E.M."/>
            <person name="Barker B.M."/>
            <person name="Galgiani J.N."/>
            <person name="Orbach M.J."/>
            <person name="Kirkland T.N."/>
            <person name="Cole G.T."/>
            <person name="Henn M.R."/>
            <person name="Birren B.W."/>
            <person name="Taylor J.W."/>
        </authorList>
    </citation>
    <scope>NUCLEOTIDE SEQUENCE [LARGE SCALE GENOMIC DNA]</scope>
    <source>
        <strain evidence="2">UAMH 1704</strain>
    </source>
</reference>
<dbReference type="VEuPathDB" id="FungiDB:UREG_07040"/>
<gene>
    <name evidence="1" type="ORF">UREG_07040</name>
</gene>
<organism evidence="1 2">
    <name type="scientific">Uncinocarpus reesii (strain UAMH 1704)</name>
    <dbReference type="NCBI Taxonomy" id="336963"/>
    <lineage>
        <taxon>Eukaryota</taxon>
        <taxon>Fungi</taxon>
        <taxon>Dikarya</taxon>
        <taxon>Ascomycota</taxon>
        <taxon>Pezizomycotina</taxon>
        <taxon>Eurotiomycetes</taxon>
        <taxon>Eurotiomycetidae</taxon>
        <taxon>Onygenales</taxon>
        <taxon>Onygenaceae</taxon>
        <taxon>Uncinocarpus</taxon>
    </lineage>
</organism>
<dbReference type="EMBL" id="CH476619">
    <property type="protein sequence ID" value="EEP82175.1"/>
    <property type="molecule type" value="Genomic_DNA"/>
</dbReference>
<sequence length="320" mass="35866">MIGHSAHFALPVFHHQLVSGGRTAFWAVNIQPAAHFINNSLAVTKVFHSNSLEYNRIRIAGRMFRRPRATEPDRHAAAVARILNPLPVWPWAGSAMNYLGVPVVLGASMLVVRDEDYTVACQKLKDAGFTQTFPDRAPAPEVLAAHPDPQKVIDEINAGFKRLDRSCTVFDYPAHHPHLGTQVFLLPNSFTHLPLQNIALSSHTTKDLLAEKQYNTYGNLHYPLEAALVESIVKAAIDDEDELGYSTWGEELGCWLSLITGYLEVNSDILDRCADSKAVEWYSIHFGRVRESKYGPMDRRISKRLGSQREMPVDMRGNLI</sequence>
<dbReference type="AlphaFoldDB" id="C4JXY9"/>
<dbReference type="Proteomes" id="UP000002058">
    <property type="component" value="Unassembled WGS sequence"/>
</dbReference>
<dbReference type="eggNOG" id="ENOG502SYIU">
    <property type="taxonomic scope" value="Eukaryota"/>
</dbReference>
<dbReference type="RefSeq" id="XP_002582267.1">
    <property type="nucleotide sequence ID" value="XM_002582221.1"/>
</dbReference>
<evidence type="ECO:0000313" key="1">
    <source>
        <dbReference type="EMBL" id="EEP82175.1"/>
    </source>
</evidence>
<dbReference type="HOGENOM" id="CLU_075384_0_0_1"/>